<dbReference type="Proteomes" id="UP000235405">
    <property type="component" value="Unassembled WGS sequence"/>
</dbReference>
<accession>A0A2N7CH69</accession>
<name>A0A2N7CH69_VIBSP</name>
<evidence type="ECO:0000313" key="2">
    <source>
        <dbReference type="Proteomes" id="UP000235405"/>
    </source>
</evidence>
<reference evidence="2" key="1">
    <citation type="submission" date="2016-07" db="EMBL/GenBank/DDBJ databases">
        <title>Nontailed viruses are major unrecognized killers of bacteria in the ocean.</title>
        <authorList>
            <person name="Kauffman K."/>
            <person name="Hussain F."/>
            <person name="Yang J."/>
            <person name="Arevalo P."/>
            <person name="Brown J."/>
            <person name="Cutler M."/>
            <person name="Kelly L."/>
            <person name="Polz M.F."/>
        </authorList>
    </citation>
    <scope>NUCLEOTIDE SEQUENCE [LARGE SCALE GENOMIC DNA]</scope>
    <source>
        <strain evidence="2">10N.286.54.F3</strain>
    </source>
</reference>
<sequence>MNIDRNYRDHLGTHDLVIRPGMKGNVPSLLMIEAMLVGLYNPPPYVEQRVIVHSLSIRTANT</sequence>
<protein>
    <submittedName>
        <fullName evidence="1">Uncharacterized protein</fullName>
    </submittedName>
</protein>
<dbReference type="AlphaFoldDB" id="A0A2N7CH69"/>
<proteinExistence type="predicted"/>
<evidence type="ECO:0000313" key="1">
    <source>
        <dbReference type="EMBL" id="PMF24899.1"/>
    </source>
</evidence>
<comment type="caution">
    <text evidence="1">The sequence shown here is derived from an EMBL/GenBank/DDBJ whole genome shotgun (WGS) entry which is preliminary data.</text>
</comment>
<dbReference type="EMBL" id="MCSW01000125">
    <property type="protein sequence ID" value="PMF24899.1"/>
    <property type="molecule type" value="Genomic_DNA"/>
</dbReference>
<organism evidence="1 2">
    <name type="scientific">Vibrio splendidus</name>
    <dbReference type="NCBI Taxonomy" id="29497"/>
    <lineage>
        <taxon>Bacteria</taxon>
        <taxon>Pseudomonadati</taxon>
        <taxon>Pseudomonadota</taxon>
        <taxon>Gammaproteobacteria</taxon>
        <taxon>Vibrionales</taxon>
        <taxon>Vibrionaceae</taxon>
        <taxon>Vibrio</taxon>
    </lineage>
</organism>
<gene>
    <name evidence="1" type="ORF">BCV19_04035</name>
</gene>